<feature type="region of interest" description="Disordered" evidence="1">
    <location>
        <begin position="334"/>
        <end position="389"/>
    </location>
</feature>
<feature type="compositionally biased region" description="Low complexity" evidence="1">
    <location>
        <begin position="149"/>
        <end position="160"/>
    </location>
</feature>
<dbReference type="EMBL" id="JAULJE010000007">
    <property type="protein sequence ID" value="KAK1340651.1"/>
    <property type="molecule type" value="Genomic_DNA"/>
</dbReference>
<protein>
    <submittedName>
        <fullName evidence="2">Uncharacterized protein</fullName>
    </submittedName>
</protein>
<evidence type="ECO:0000256" key="1">
    <source>
        <dbReference type="SAM" id="MobiDB-lite"/>
    </source>
</evidence>
<feature type="compositionally biased region" description="Pro residues" evidence="1">
    <location>
        <begin position="101"/>
        <end position="120"/>
    </location>
</feature>
<feature type="compositionally biased region" description="Polar residues" evidence="1">
    <location>
        <begin position="80"/>
        <end position="90"/>
    </location>
</feature>
<sequence>MCWEGLAVPGVRGIAASPEHVLNPQANTELLVRASKRVRKVPGELPSSQLSVDSGELGWGHSGQQVPESSPRAAGMRSARGQQRSLTLAHSASARRVSRAPPAPPRWPRPPPLTLAPPLPVSHASTDTLRYLATPTAGPGPPGEGGAARAGSPARASSATEDGSQGRRELLLARSPCSSGFRRRTRVRLDDEMPVFGCGAQSAPACLPRGWERTARGRAPAVADGKAATSVAKLGGQSAEQCALLGTVRAHTGAATVTAALAACQWPAGAAQGPGGRPAAAAEAGRENACLETAGGAAGAGLRAVGGHGPGGWPPRPLNPRFCLVSEGAGTGPMRWTRWHGSGRPCRRSSRRRPGPEWSAAGRPWAGTGWLPAAGLERGGGRARPPGPG</sequence>
<name>A0AA40LNQ2_CNENI</name>
<comment type="caution">
    <text evidence="2">The sequence shown here is derived from an EMBL/GenBank/DDBJ whole genome shotgun (WGS) entry which is preliminary data.</text>
</comment>
<feature type="region of interest" description="Disordered" evidence="1">
    <location>
        <begin position="42"/>
        <end position="170"/>
    </location>
</feature>
<dbReference type="AlphaFoldDB" id="A0AA40LNQ2"/>
<gene>
    <name evidence="2" type="ORF">QTO34_017041</name>
</gene>
<keyword evidence="3" id="KW-1185">Reference proteome</keyword>
<proteinExistence type="predicted"/>
<reference evidence="2" key="1">
    <citation type="submission" date="2023-06" db="EMBL/GenBank/DDBJ databases">
        <title>Reference genome for the Northern bat (Eptesicus nilssonii), a most northern bat species.</title>
        <authorList>
            <person name="Laine V.N."/>
            <person name="Pulliainen A.T."/>
            <person name="Lilley T.M."/>
        </authorList>
    </citation>
    <scope>NUCLEOTIDE SEQUENCE</scope>
    <source>
        <strain evidence="2">BLF_Eptnil</strain>
        <tissue evidence="2">Kidney</tissue>
    </source>
</reference>
<evidence type="ECO:0000313" key="3">
    <source>
        <dbReference type="Proteomes" id="UP001177744"/>
    </source>
</evidence>
<accession>A0AA40LNQ2</accession>
<dbReference type="Proteomes" id="UP001177744">
    <property type="component" value="Unassembled WGS sequence"/>
</dbReference>
<evidence type="ECO:0000313" key="2">
    <source>
        <dbReference type="EMBL" id="KAK1340651.1"/>
    </source>
</evidence>
<organism evidence="2 3">
    <name type="scientific">Cnephaeus nilssonii</name>
    <name type="common">Northern bat</name>
    <name type="synonym">Eptesicus nilssonii</name>
    <dbReference type="NCBI Taxonomy" id="3371016"/>
    <lineage>
        <taxon>Eukaryota</taxon>
        <taxon>Metazoa</taxon>
        <taxon>Chordata</taxon>
        <taxon>Craniata</taxon>
        <taxon>Vertebrata</taxon>
        <taxon>Euteleostomi</taxon>
        <taxon>Mammalia</taxon>
        <taxon>Eutheria</taxon>
        <taxon>Laurasiatheria</taxon>
        <taxon>Chiroptera</taxon>
        <taxon>Yangochiroptera</taxon>
        <taxon>Vespertilionidae</taxon>
        <taxon>Cnephaeus</taxon>
    </lineage>
</organism>